<comment type="caution">
    <text evidence="1">The sequence shown here is derived from an EMBL/GenBank/DDBJ whole genome shotgun (WGS) entry which is preliminary data.</text>
</comment>
<dbReference type="EMBL" id="BARS01039813">
    <property type="protein sequence ID" value="GAG23255.1"/>
    <property type="molecule type" value="Genomic_DNA"/>
</dbReference>
<sequence>MVEEFSNYLNRPPYMSEVQTSQAVINVKELCDVGESFEALVGLLTEGMKDYRTQIRNARSLASQAWGNNIYIDLQIFVEEIREGIKVDKIKDACDDLVEDIKEMIVAVGTTMKTEGKVLSVGIYFPSGQNQVSQSRLDMYEEVDLGCWVDFLVAYYTARGHL</sequence>
<name>X0VY48_9ZZZZ</name>
<organism evidence="1">
    <name type="scientific">marine sediment metagenome</name>
    <dbReference type="NCBI Taxonomy" id="412755"/>
    <lineage>
        <taxon>unclassified sequences</taxon>
        <taxon>metagenomes</taxon>
        <taxon>ecological metagenomes</taxon>
    </lineage>
</organism>
<protein>
    <submittedName>
        <fullName evidence="1">Uncharacterized protein</fullName>
    </submittedName>
</protein>
<gene>
    <name evidence="1" type="ORF">S01H1_60771</name>
</gene>
<proteinExistence type="predicted"/>
<reference evidence="1" key="1">
    <citation type="journal article" date="2014" name="Front. Microbiol.">
        <title>High frequency of phylogenetically diverse reductive dehalogenase-homologous genes in deep subseafloor sedimentary metagenomes.</title>
        <authorList>
            <person name="Kawai M."/>
            <person name="Futagami T."/>
            <person name="Toyoda A."/>
            <person name="Takaki Y."/>
            <person name="Nishi S."/>
            <person name="Hori S."/>
            <person name="Arai W."/>
            <person name="Tsubouchi T."/>
            <person name="Morono Y."/>
            <person name="Uchiyama I."/>
            <person name="Ito T."/>
            <person name="Fujiyama A."/>
            <person name="Inagaki F."/>
            <person name="Takami H."/>
        </authorList>
    </citation>
    <scope>NUCLEOTIDE SEQUENCE</scope>
    <source>
        <strain evidence="1">Expedition CK06-06</strain>
    </source>
</reference>
<accession>X0VY48</accession>
<evidence type="ECO:0000313" key="1">
    <source>
        <dbReference type="EMBL" id="GAG23255.1"/>
    </source>
</evidence>
<dbReference type="AlphaFoldDB" id="X0VY48"/>